<evidence type="ECO:0000256" key="2">
    <source>
        <dbReference type="RuleBase" id="RU003995"/>
    </source>
</evidence>
<feature type="compositionally biased region" description="Basic and acidic residues" evidence="3">
    <location>
        <begin position="147"/>
        <end position="160"/>
    </location>
</feature>
<dbReference type="PANTHER" id="PTHR33346">
    <property type="entry name" value="DEHYDRIN XERO 2-RELATED"/>
    <property type="match status" value="1"/>
</dbReference>
<evidence type="ECO:0000256" key="1">
    <source>
        <dbReference type="ARBA" id="ARBA00008403"/>
    </source>
</evidence>
<evidence type="ECO:0000313" key="5">
    <source>
        <dbReference type="EMBL" id="JAP20369.1"/>
    </source>
</evidence>
<feature type="transmembrane region" description="Helical" evidence="4">
    <location>
        <begin position="219"/>
        <end position="248"/>
    </location>
</feature>
<reference evidence="5" key="1">
    <citation type="submission" date="2015-12" db="EMBL/GenBank/DDBJ databases">
        <title>Gene expression during late stages of embryo sac development: a critical building block for successful pollen-pistil interactions.</title>
        <authorList>
            <person name="Liu Y."/>
            <person name="Joly V."/>
            <person name="Sabar M."/>
            <person name="Matton D.P."/>
        </authorList>
    </citation>
    <scope>NUCLEOTIDE SEQUENCE</scope>
</reference>
<dbReference type="GO" id="GO:0009631">
    <property type="term" value="P:cold acclimation"/>
    <property type="evidence" value="ECO:0007669"/>
    <property type="project" value="TreeGrafter"/>
</dbReference>
<evidence type="ECO:0000256" key="3">
    <source>
        <dbReference type="SAM" id="MobiDB-lite"/>
    </source>
</evidence>
<dbReference type="EMBL" id="GEDG01018932">
    <property type="protein sequence ID" value="JAP20369.1"/>
    <property type="molecule type" value="Transcribed_RNA"/>
</dbReference>
<feature type="compositionally biased region" description="Basic and acidic residues" evidence="3">
    <location>
        <begin position="106"/>
        <end position="133"/>
    </location>
</feature>
<keyword evidence="4" id="KW-0472">Membrane</keyword>
<protein>
    <submittedName>
        <fullName evidence="5">Putative 25 kDa protein dehydrin-like</fullName>
    </submittedName>
</protein>
<dbReference type="Pfam" id="PF00257">
    <property type="entry name" value="Dehydrin"/>
    <property type="match status" value="1"/>
</dbReference>
<dbReference type="InterPro" id="IPR030513">
    <property type="entry name" value="Dehydrin_CS"/>
</dbReference>
<organism evidence="5">
    <name type="scientific">Solanum chacoense</name>
    <name type="common">Chaco potato</name>
    <dbReference type="NCBI Taxonomy" id="4108"/>
    <lineage>
        <taxon>Eukaryota</taxon>
        <taxon>Viridiplantae</taxon>
        <taxon>Streptophyta</taxon>
        <taxon>Embryophyta</taxon>
        <taxon>Tracheophyta</taxon>
        <taxon>Spermatophyta</taxon>
        <taxon>Magnoliopsida</taxon>
        <taxon>eudicotyledons</taxon>
        <taxon>Gunneridae</taxon>
        <taxon>Pentapetalae</taxon>
        <taxon>asterids</taxon>
        <taxon>lamiids</taxon>
        <taxon>Solanales</taxon>
        <taxon>Solanaceae</taxon>
        <taxon>Solanoideae</taxon>
        <taxon>Solaneae</taxon>
        <taxon>Solanum</taxon>
    </lineage>
</organism>
<dbReference type="GO" id="GO:0016020">
    <property type="term" value="C:membrane"/>
    <property type="evidence" value="ECO:0007669"/>
    <property type="project" value="TreeGrafter"/>
</dbReference>
<keyword evidence="4" id="KW-0812">Transmembrane</keyword>
<dbReference type="PROSITE" id="PS00823">
    <property type="entry name" value="DEHYDRIN_2"/>
    <property type="match status" value="1"/>
</dbReference>
<feature type="compositionally biased region" description="Basic and acidic residues" evidence="3">
    <location>
        <begin position="36"/>
        <end position="59"/>
    </location>
</feature>
<keyword evidence="4" id="KW-1133">Transmembrane helix</keyword>
<feature type="region of interest" description="Disordered" evidence="3">
    <location>
        <begin position="1"/>
        <end position="24"/>
    </location>
</feature>
<dbReference type="PANTHER" id="PTHR33346:SF2">
    <property type="entry name" value="DEHYDRIN ERD14"/>
    <property type="match status" value="1"/>
</dbReference>
<feature type="region of interest" description="Disordered" evidence="3">
    <location>
        <begin position="147"/>
        <end position="178"/>
    </location>
</feature>
<comment type="similarity">
    <text evidence="1 2">Belongs to the plant dehydrin family.</text>
</comment>
<feature type="region of interest" description="Disordered" evidence="3">
    <location>
        <begin position="36"/>
        <end position="133"/>
    </location>
</feature>
<dbReference type="GO" id="GO:0009737">
    <property type="term" value="P:response to abscisic acid"/>
    <property type="evidence" value="ECO:0007669"/>
    <property type="project" value="TreeGrafter"/>
</dbReference>
<evidence type="ECO:0000256" key="4">
    <source>
        <dbReference type="SAM" id="Phobius"/>
    </source>
</evidence>
<sequence>MADQYEQNKPSVEETVGANVEATDRGLFDFIGKKEEVKPSHAHEEEAVSSEFCEKVKVSEEEEHKEEKKEEKKLHRSSSSSSSSSDEEEIGEDGQIIKKKKKKGLKDKIKEKISGGHKEEVKTEDTSVPVEKYEETEEKKGFLDKIKEKLPGGGHKKTEEVAAPPPPPPAAVEHEAEGKEKKGFLDKIKEKLPGYHSKTEEEKEKEKTKLNECLFVDVFYFWDVMIVLLCCFGFKCFSFPSLCIFWILKDNC</sequence>
<accession>A0A0V0HIT6</accession>
<dbReference type="GO" id="GO:0005829">
    <property type="term" value="C:cytosol"/>
    <property type="evidence" value="ECO:0007669"/>
    <property type="project" value="TreeGrafter"/>
</dbReference>
<dbReference type="InterPro" id="IPR000167">
    <property type="entry name" value="Dehydrin"/>
</dbReference>
<dbReference type="GO" id="GO:0009414">
    <property type="term" value="P:response to water deprivation"/>
    <property type="evidence" value="ECO:0007669"/>
    <property type="project" value="TreeGrafter"/>
</dbReference>
<dbReference type="AlphaFoldDB" id="A0A0V0HIT6"/>
<name>A0A0V0HIT6_SOLCH</name>
<feature type="compositionally biased region" description="Polar residues" evidence="3">
    <location>
        <begin position="1"/>
        <end position="10"/>
    </location>
</feature>
<proteinExistence type="inferred from homology"/>